<accession>A0A5N5TMW7</accession>
<reference evidence="5 6" key="1">
    <citation type="journal article" date="2019" name="PLoS Biol.">
        <title>Sex chromosomes control vertical transmission of feminizing Wolbachia symbionts in an isopod.</title>
        <authorList>
            <person name="Becking T."/>
            <person name="Chebbi M.A."/>
            <person name="Giraud I."/>
            <person name="Moumen B."/>
            <person name="Laverre T."/>
            <person name="Caubet Y."/>
            <person name="Peccoud J."/>
            <person name="Gilbert C."/>
            <person name="Cordaux R."/>
        </authorList>
    </citation>
    <scope>NUCLEOTIDE SEQUENCE [LARGE SCALE GENOMIC DNA]</scope>
    <source>
        <strain evidence="5">ANa2</strain>
        <tissue evidence="5">Whole body excluding digestive tract and cuticle</tissue>
    </source>
</reference>
<evidence type="ECO:0000256" key="3">
    <source>
        <dbReference type="ARBA" id="ARBA00023038"/>
    </source>
</evidence>
<proteinExistence type="predicted"/>
<comment type="caution">
    <text evidence="5">The sequence shown here is derived from an EMBL/GenBank/DDBJ whole genome shotgun (WGS) entry which is preliminary data.</text>
</comment>
<dbReference type="EMBL" id="SEYY01000307">
    <property type="protein sequence ID" value="KAB7507523.1"/>
    <property type="molecule type" value="Genomic_DNA"/>
</dbReference>
<dbReference type="OrthoDB" id="6352355at2759"/>
<keyword evidence="2" id="KW-0862">Zinc</keyword>
<keyword evidence="6" id="KW-1185">Reference proteome</keyword>
<dbReference type="AlphaFoldDB" id="A0A5N5TMW7"/>
<evidence type="ECO:0000313" key="5">
    <source>
        <dbReference type="EMBL" id="KAB7507523.1"/>
    </source>
</evidence>
<evidence type="ECO:0000256" key="1">
    <source>
        <dbReference type="ARBA" id="ARBA00022723"/>
    </source>
</evidence>
<gene>
    <name evidence="5" type="ORF">Anas_00474</name>
</gene>
<organism evidence="5 6">
    <name type="scientific">Armadillidium nasatum</name>
    <dbReference type="NCBI Taxonomy" id="96803"/>
    <lineage>
        <taxon>Eukaryota</taxon>
        <taxon>Metazoa</taxon>
        <taxon>Ecdysozoa</taxon>
        <taxon>Arthropoda</taxon>
        <taxon>Crustacea</taxon>
        <taxon>Multicrustacea</taxon>
        <taxon>Malacostraca</taxon>
        <taxon>Eumalacostraca</taxon>
        <taxon>Peracarida</taxon>
        <taxon>Isopoda</taxon>
        <taxon>Oniscidea</taxon>
        <taxon>Crinocheta</taxon>
        <taxon>Armadillidiidae</taxon>
        <taxon>Armadillidium</taxon>
    </lineage>
</organism>
<sequence>MVMRARNNVYHLECFACQQCNHSDSDVTHKRSHFTRKKETPETLPKYLKFKLNLNILENNMFFVSDFVAEKENK</sequence>
<evidence type="ECO:0000313" key="6">
    <source>
        <dbReference type="Proteomes" id="UP000326759"/>
    </source>
</evidence>
<evidence type="ECO:0000259" key="4">
    <source>
        <dbReference type="Pfam" id="PF00412"/>
    </source>
</evidence>
<dbReference type="Gene3D" id="2.10.110.10">
    <property type="entry name" value="Cysteine Rich Protein"/>
    <property type="match status" value="1"/>
</dbReference>
<keyword evidence="1" id="KW-0479">Metal-binding</keyword>
<name>A0A5N5TMW7_9CRUS</name>
<dbReference type="Proteomes" id="UP000326759">
    <property type="component" value="Unassembled WGS sequence"/>
</dbReference>
<evidence type="ECO:0000256" key="2">
    <source>
        <dbReference type="ARBA" id="ARBA00022833"/>
    </source>
</evidence>
<protein>
    <recommendedName>
        <fullName evidence="4">LIM zinc-binding domain-containing protein</fullName>
    </recommendedName>
</protein>
<feature type="domain" description="LIM zinc-binding" evidence="4">
    <location>
        <begin position="1"/>
        <end position="23"/>
    </location>
</feature>
<keyword evidence="3" id="KW-0440">LIM domain</keyword>
<dbReference type="GO" id="GO:0046872">
    <property type="term" value="F:metal ion binding"/>
    <property type="evidence" value="ECO:0007669"/>
    <property type="project" value="UniProtKB-KW"/>
</dbReference>
<dbReference type="InterPro" id="IPR001781">
    <property type="entry name" value="Znf_LIM"/>
</dbReference>
<dbReference type="Pfam" id="PF00412">
    <property type="entry name" value="LIM"/>
    <property type="match status" value="1"/>
</dbReference>